<evidence type="ECO:0000313" key="3">
    <source>
        <dbReference type="Proteomes" id="UP000027153"/>
    </source>
</evidence>
<comment type="caution">
    <text evidence="2">The sequence shown here is derived from an EMBL/GenBank/DDBJ whole genome shotgun (WGS) entry which is preliminary data.</text>
</comment>
<dbReference type="Proteomes" id="UP000027153">
    <property type="component" value="Unassembled WGS sequence"/>
</dbReference>
<reference evidence="2 3" key="1">
    <citation type="journal article" date="2013" name="Nature">
        <title>Anaerobic oxidation of methane coupled to nitrate reduction in a novel archaeal lineage.</title>
        <authorList>
            <person name="Haroon M.F."/>
            <person name="Hu S."/>
            <person name="Shi Y."/>
            <person name="Imelfort M."/>
            <person name="Keller J."/>
            <person name="Hugenholtz P."/>
            <person name="Yuan Z."/>
            <person name="Tyson G.W."/>
        </authorList>
    </citation>
    <scope>NUCLEOTIDE SEQUENCE [LARGE SCALE GENOMIC DNA]</scope>
    <source>
        <strain evidence="2 3">ANME-2d</strain>
    </source>
</reference>
<evidence type="ECO:0000256" key="1">
    <source>
        <dbReference type="SAM" id="Phobius"/>
    </source>
</evidence>
<dbReference type="PANTHER" id="PTHR37304">
    <property type="entry name" value="MEMBRANE PROTEIN-RELATED"/>
    <property type="match status" value="1"/>
</dbReference>
<gene>
    <name evidence="2" type="ORF">ANME2D_00184</name>
</gene>
<name>A0A062VCZ1_9EURY</name>
<dbReference type="EMBL" id="JMIY01000001">
    <property type="protein sequence ID" value="KCZ73125.1"/>
    <property type="molecule type" value="Genomic_DNA"/>
</dbReference>
<keyword evidence="3" id="KW-1185">Reference proteome</keyword>
<organism evidence="2 3">
    <name type="scientific">Candidatus Methanoperedens nitratireducens</name>
    <dbReference type="NCBI Taxonomy" id="1392998"/>
    <lineage>
        <taxon>Archaea</taxon>
        <taxon>Methanobacteriati</taxon>
        <taxon>Methanobacteriota</taxon>
        <taxon>Stenosarchaea group</taxon>
        <taxon>Methanomicrobia</taxon>
        <taxon>Methanosarcinales</taxon>
        <taxon>ANME-2 cluster</taxon>
        <taxon>Candidatus Methanoperedentaceae</taxon>
        <taxon>Candidatus Methanoperedens</taxon>
    </lineage>
</organism>
<proteinExistence type="predicted"/>
<dbReference type="PANTHER" id="PTHR37304:SF1">
    <property type="entry name" value="MEMBRANE PROTEIN"/>
    <property type="match status" value="1"/>
</dbReference>
<keyword evidence="1" id="KW-0472">Membrane</keyword>
<feature type="transmembrane region" description="Helical" evidence="1">
    <location>
        <begin position="65"/>
        <end position="83"/>
    </location>
</feature>
<evidence type="ECO:0000313" key="2">
    <source>
        <dbReference type="EMBL" id="KCZ73125.1"/>
    </source>
</evidence>
<dbReference type="AlphaFoldDB" id="A0A062VCZ1"/>
<sequence length="87" mass="9798">MIKWGENMVDIRGETRVERRGYVAVHENIVDQIAIALVIIGGLNWGLIGLFNFDLVAAIFGSVPALQRLIYVLVGLSALYLIFRRLR</sequence>
<dbReference type="InterPro" id="IPR007211">
    <property type="entry name" value="DUF378"/>
</dbReference>
<protein>
    <recommendedName>
        <fullName evidence="4">DUF378 domain-containing protein</fullName>
    </recommendedName>
</protein>
<keyword evidence="1" id="KW-1133">Transmembrane helix</keyword>
<evidence type="ECO:0008006" key="4">
    <source>
        <dbReference type="Google" id="ProtNLM"/>
    </source>
</evidence>
<keyword evidence="1" id="KW-0812">Transmembrane</keyword>
<dbReference type="Pfam" id="PF04070">
    <property type="entry name" value="DUF378"/>
    <property type="match status" value="1"/>
</dbReference>
<accession>A0A062VCZ1</accession>
<feature type="transmembrane region" description="Helical" evidence="1">
    <location>
        <begin position="29"/>
        <end position="53"/>
    </location>
</feature>